<name>A0A1A5ZW93_9TREE</name>
<dbReference type="InterPro" id="IPR038694">
    <property type="entry name" value="DUF427_sf"/>
</dbReference>
<evidence type="ECO:0000259" key="1">
    <source>
        <dbReference type="Pfam" id="PF04248"/>
    </source>
</evidence>
<reference evidence="2" key="1">
    <citation type="submission" date="2013-07" db="EMBL/GenBank/DDBJ databases">
        <title>The Genome Sequence of Cryptococcus dejecticola CBS10117.</title>
        <authorList>
            <consortium name="The Broad Institute Genome Sequencing Platform"/>
            <person name="Cuomo C."/>
            <person name="Litvintseva A."/>
            <person name="Chen Y."/>
            <person name="Heitman J."/>
            <person name="Sun S."/>
            <person name="Springer D."/>
            <person name="Dromer F."/>
            <person name="Young S.K."/>
            <person name="Zeng Q."/>
            <person name="Gargeya S."/>
            <person name="Fitzgerald M."/>
            <person name="Abouelleil A."/>
            <person name="Alvarado L."/>
            <person name="Berlin A.M."/>
            <person name="Chapman S.B."/>
            <person name="Dewar J."/>
            <person name="Goldberg J."/>
            <person name="Griggs A."/>
            <person name="Gujja S."/>
            <person name="Hansen M."/>
            <person name="Howarth C."/>
            <person name="Imamovic A."/>
            <person name="Larimer J."/>
            <person name="McCowan C."/>
            <person name="Murphy C."/>
            <person name="Pearson M."/>
            <person name="Priest M."/>
            <person name="Roberts A."/>
            <person name="Saif S."/>
            <person name="Shea T."/>
            <person name="Sykes S."/>
            <person name="Wortman J."/>
            <person name="Nusbaum C."/>
            <person name="Birren B."/>
        </authorList>
    </citation>
    <scope>NUCLEOTIDE SEQUENCE [LARGE SCALE GENOMIC DNA]</scope>
    <source>
        <strain evidence="2">CBS 10117</strain>
    </source>
</reference>
<dbReference type="Gene3D" id="2.170.150.40">
    <property type="entry name" value="Domain of unknown function (DUF427)"/>
    <property type="match status" value="1"/>
</dbReference>
<evidence type="ECO:0000313" key="2">
    <source>
        <dbReference type="EMBL" id="OBR82069.1"/>
    </source>
</evidence>
<proteinExistence type="predicted"/>
<organism evidence="2">
    <name type="scientific">Kwoniella dejecticola CBS 10117</name>
    <dbReference type="NCBI Taxonomy" id="1296121"/>
    <lineage>
        <taxon>Eukaryota</taxon>
        <taxon>Fungi</taxon>
        <taxon>Dikarya</taxon>
        <taxon>Basidiomycota</taxon>
        <taxon>Agaricomycotina</taxon>
        <taxon>Tremellomycetes</taxon>
        <taxon>Tremellales</taxon>
        <taxon>Cryptococcaceae</taxon>
        <taxon>Kwoniella</taxon>
    </lineage>
</organism>
<gene>
    <name evidence="2" type="ORF">I303_07983</name>
</gene>
<dbReference type="VEuPathDB" id="FungiDB:I303_07983"/>
<protein>
    <recommendedName>
        <fullName evidence="1">DUF427 domain-containing protein</fullName>
    </recommendedName>
</protein>
<sequence length="125" mass="13735">MSADQQTAVFLNDKELAKAMTSDLTHVEGNWYFKEAALIDRSRFEESGTHTTCPWKGEASYFNYKADDGKLIKDIAWQVDSSINNGKVIGPFYPKPKAGAEDKVGGRVAFYVGKIDGLRVGAPSV</sequence>
<accession>A0A1A5ZW93</accession>
<dbReference type="PANTHER" id="PTHR34310">
    <property type="entry name" value="DUF427 DOMAIN PROTEIN (AFU_ORTHOLOGUE AFUA_3G02220)"/>
    <property type="match status" value="1"/>
</dbReference>
<feature type="domain" description="DUF427" evidence="1">
    <location>
        <begin position="10"/>
        <end position="78"/>
    </location>
</feature>
<dbReference type="EMBL" id="KI894036">
    <property type="protein sequence ID" value="OBR82069.1"/>
    <property type="molecule type" value="Genomic_DNA"/>
</dbReference>
<dbReference type="InterPro" id="IPR007361">
    <property type="entry name" value="DUF427"/>
</dbReference>
<dbReference type="AlphaFoldDB" id="A0A1A5ZW93"/>
<dbReference type="OrthoDB" id="18996at2759"/>
<dbReference type="PANTHER" id="PTHR34310:SF5">
    <property type="entry name" value="DUF427 DOMAIN PROTEIN (AFU_ORTHOLOGUE AFUA_3G02220)"/>
    <property type="match status" value="1"/>
</dbReference>
<dbReference type="Pfam" id="PF04248">
    <property type="entry name" value="NTP_transf_9"/>
    <property type="match status" value="1"/>
</dbReference>